<dbReference type="AlphaFoldDB" id="A0A4Y2VT20"/>
<organism evidence="2 3">
    <name type="scientific">Araneus ventricosus</name>
    <name type="common">Orbweaver spider</name>
    <name type="synonym">Epeira ventricosa</name>
    <dbReference type="NCBI Taxonomy" id="182803"/>
    <lineage>
        <taxon>Eukaryota</taxon>
        <taxon>Metazoa</taxon>
        <taxon>Ecdysozoa</taxon>
        <taxon>Arthropoda</taxon>
        <taxon>Chelicerata</taxon>
        <taxon>Arachnida</taxon>
        <taxon>Araneae</taxon>
        <taxon>Araneomorphae</taxon>
        <taxon>Entelegynae</taxon>
        <taxon>Araneoidea</taxon>
        <taxon>Araneidae</taxon>
        <taxon>Araneus</taxon>
    </lineage>
</organism>
<protein>
    <submittedName>
        <fullName evidence="2">Uncharacterized protein</fullName>
    </submittedName>
</protein>
<evidence type="ECO:0000313" key="3">
    <source>
        <dbReference type="Proteomes" id="UP000499080"/>
    </source>
</evidence>
<gene>
    <name evidence="2" type="ORF">AVEN_29499_1</name>
</gene>
<name>A0A4Y2VT20_ARAVE</name>
<sequence length="133" mass="15099">MDARRNHTILKHHNHTHRHDARRNHCENPTRRQLTPEARSQIAKKACLKGFGNLDVGKGKGLSQRFPRQGLNLSARLSSSLFQTFQKVVKSPPSAYKIKNPPKPYSHRGVQPPLQSRTPTYRGVHIPLLQTSS</sequence>
<feature type="region of interest" description="Disordered" evidence="1">
    <location>
        <begin position="1"/>
        <end position="39"/>
    </location>
</feature>
<evidence type="ECO:0000313" key="2">
    <source>
        <dbReference type="EMBL" id="GBO28309.1"/>
    </source>
</evidence>
<dbReference type="Proteomes" id="UP000499080">
    <property type="component" value="Unassembled WGS sequence"/>
</dbReference>
<keyword evidence="3" id="KW-1185">Reference proteome</keyword>
<evidence type="ECO:0000256" key="1">
    <source>
        <dbReference type="SAM" id="MobiDB-lite"/>
    </source>
</evidence>
<feature type="region of interest" description="Disordered" evidence="1">
    <location>
        <begin position="93"/>
        <end position="120"/>
    </location>
</feature>
<dbReference type="EMBL" id="BGPR01051353">
    <property type="protein sequence ID" value="GBO28309.1"/>
    <property type="molecule type" value="Genomic_DNA"/>
</dbReference>
<comment type="caution">
    <text evidence="2">The sequence shown here is derived from an EMBL/GenBank/DDBJ whole genome shotgun (WGS) entry which is preliminary data.</text>
</comment>
<accession>A0A4Y2VT20</accession>
<proteinExistence type="predicted"/>
<reference evidence="2 3" key="1">
    <citation type="journal article" date="2019" name="Sci. Rep.">
        <title>Orb-weaving spider Araneus ventricosus genome elucidates the spidroin gene catalogue.</title>
        <authorList>
            <person name="Kono N."/>
            <person name="Nakamura H."/>
            <person name="Ohtoshi R."/>
            <person name="Moran D.A.P."/>
            <person name="Shinohara A."/>
            <person name="Yoshida Y."/>
            <person name="Fujiwara M."/>
            <person name="Mori M."/>
            <person name="Tomita M."/>
            <person name="Arakawa K."/>
        </authorList>
    </citation>
    <scope>NUCLEOTIDE SEQUENCE [LARGE SCALE GENOMIC DNA]</scope>
</reference>
<feature type="compositionally biased region" description="Basic residues" evidence="1">
    <location>
        <begin position="1"/>
        <end position="22"/>
    </location>
</feature>